<accession>A0A0C3PPZ5</accession>
<dbReference type="OrthoDB" id="3258033at2759"/>
<reference evidence="2" key="2">
    <citation type="submission" date="2015-01" db="EMBL/GenBank/DDBJ databases">
        <title>Evolutionary Origins and Diversification of the Mycorrhizal Mutualists.</title>
        <authorList>
            <consortium name="DOE Joint Genome Institute"/>
            <consortium name="Mycorrhizal Genomics Consortium"/>
            <person name="Kohler A."/>
            <person name="Kuo A."/>
            <person name="Nagy L.G."/>
            <person name="Floudas D."/>
            <person name="Copeland A."/>
            <person name="Barry K.W."/>
            <person name="Cichocki N."/>
            <person name="Veneault-Fourrey C."/>
            <person name="LaButti K."/>
            <person name="Lindquist E.A."/>
            <person name="Lipzen A."/>
            <person name="Lundell T."/>
            <person name="Morin E."/>
            <person name="Murat C."/>
            <person name="Riley R."/>
            <person name="Ohm R."/>
            <person name="Sun H."/>
            <person name="Tunlid A."/>
            <person name="Henrissat B."/>
            <person name="Grigoriev I.V."/>
            <person name="Hibbett D.S."/>
            <person name="Martin F."/>
        </authorList>
    </citation>
    <scope>NUCLEOTIDE SEQUENCE [LARGE SCALE GENOMIC DNA]</scope>
    <source>
        <strain evidence="2">MUT 4182</strain>
    </source>
</reference>
<protein>
    <submittedName>
        <fullName evidence="1">Uncharacterized protein</fullName>
    </submittedName>
</protein>
<dbReference type="EMBL" id="KN823524">
    <property type="protein sequence ID" value="KIO16590.1"/>
    <property type="molecule type" value="Genomic_DNA"/>
</dbReference>
<dbReference type="HOGENOM" id="CLU_089422_0_0_1"/>
<sequence length="319" mass="34841">MTYHDVESADVLRPYCEAMGVANVDSLPKGKADPPDDVEIYCGMIGFCSIKNRVLSAWYESKPEPKSITSPIDTSMSYQFSAEELNDFHLYDANRAVRLVAEDEGKPFSQILSKPAGYDDWVSRDGTISVANWVSEKRHHGELDVNEIGRRMLKRSLFHSMGMGPPSSSSRLRNGIRRATTIKASAAGIGRPGTPYPMVNNIPLVAGPSGDLRLAHMGGGITSYPIPDSAGSHSFTATSTPHHDNVLVAENVRLYRELEELRNREVTHHQPGNPIVASSPITNEVGLNLMGLTVSEPPLVQPVPEKAFATEGDMNMNTN</sequence>
<dbReference type="Proteomes" id="UP000054248">
    <property type="component" value="Unassembled WGS sequence"/>
</dbReference>
<name>A0A0C3PPZ5_9AGAM</name>
<proteinExistence type="predicted"/>
<dbReference type="AlphaFoldDB" id="A0A0C3PPZ5"/>
<keyword evidence="2" id="KW-1185">Reference proteome</keyword>
<evidence type="ECO:0000313" key="2">
    <source>
        <dbReference type="Proteomes" id="UP000054248"/>
    </source>
</evidence>
<gene>
    <name evidence="1" type="ORF">M407DRAFT_33762</name>
</gene>
<evidence type="ECO:0000313" key="1">
    <source>
        <dbReference type="EMBL" id="KIO16590.1"/>
    </source>
</evidence>
<reference evidence="1 2" key="1">
    <citation type="submission" date="2014-04" db="EMBL/GenBank/DDBJ databases">
        <authorList>
            <consortium name="DOE Joint Genome Institute"/>
            <person name="Kuo A."/>
            <person name="Girlanda M."/>
            <person name="Perotto S."/>
            <person name="Kohler A."/>
            <person name="Nagy L.G."/>
            <person name="Floudas D."/>
            <person name="Copeland A."/>
            <person name="Barry K.W."/>
            <person name="Cichocki N."/>
            <person name="Veneault-Fourrey C."/>
            <person name="LaButti K."/>
            <person name="Lindquist E.A."/>
            <person name="Lipzen A."/>
            <person name="Lundell T."/>
            <person name="Morin E."/>
            <person name="Murat C."/>
            <person name="Sun H."/>
            <person name="Tunlid A."/>
            <person name="Henrissat B."/>
            <person name="Grigoriev I.V."/>
            <person name="Hibbett D.S."/>
            <person name="Martin F."/>
            <person name="Nordberg H.P."/>
            <person name="Cantor M.N."/>
            <person name="Hua S.X."/>
        </authorList>
    </citation>
    <scope>NUCLEOTIDE SEQUENCE [LARGE SCALE GENOMIC DNA]</scope>
    <source>
        <strain evidence="1 2">MUT 4182</strain>
    </source>
</reference>
<organism evidence="1 2">
    <name type="scientific">Tulasnella calospora MUT 4182</name>
    <dbReference type="NCBI Taxonomy" id="1051891"/>
    <lineage>
        <taxon>Eukaryota</taxon>
        <taxon>Fungi</taxon>
        <taxon>Dikarya</taxon>
        <taxon>Basidiomycota</taxon>
        <taxon>Agaricomycotina</taxon>
        <taxon>Agaricomycetes</taxon>
        <taxon>Cantharellales</taxon>
        <taxon>Tulasnellaceae</taxon>
        <taxon>Tulasnella</taxon>
    </lineage>
</organism>